<keyword evidence="2" id="KW-1185">Reference proteome</keyword>
<accession>A0ABY4KCB3</accession>
<organism evidence="1 2">
    <name type="scientific">Flavobacterium azooxidireducens</name>
    <dbReference type="NCBI Taxonomy" id="1871076"/>
    <lineage>
        <taxon>Bacteria</taxon>
        <taxon>Pseudomonadati</taxon>
        <taxon>Bacteroidota</taxon>
        <taxon>Flavobacteriia</taxon>
        <taxon>Flavobacteriales</taxon>
        <taxon>Flavobacteriaceae</taxon>
        <taxon>Flavobacterium</taxon>
    </lineage>
</organism>
<dbReference type="EMBL" id="CP096205">
    <property type="protein sequence ID" value="UPQ78426.1"/>
    <property type="molecule type" value="Genomic_DNA"/>
</dbReference>
<gene>
    <name evidence="1" type="ORF">M0M57_12445</name>
</gene>
<evidence type="ECO:0000313" key="2">
    <source>
        <dbReference type="Proteomes" id="UP000830583"/>
    </source>
</evidence>
<proteinExistence type="predicted"/>
<protein>
    <submittedName>
        <fullName evidence="1">Uncharacterized protein</fullName>
    </submittedName>
</protein>
<evidence type="ECO:0000313" key="1">
    <source>
        <dbReference type="EMBL" id="UPQ78426.1"/>
    </source>
</evidence>
<dbReference type="Proteomes" id="UP000830583">
    <property type="component" value="Chromosome"/>
</dbReference>
<dbReference type="RefSeq" id="WP_248433352.1">
    <property type="nucleotide sequence ID" value="NZ_CP096205.1"/>
</dbReference>
<name>A0ABY4KCB3_9FLAO</name>
<sequence>METIRIDCEPSIKTKIVEFLNNFSSNDYKIITEDASFINDKKKLEATLEKMANGTAEYYSLDELDNYLEKTISKYED</sequence>
<reference evidence="1" key="1">
    <citation type="submission" date="2022-04" db="EMBL/GenBank/DDBJ databases">
        <title>Consumption of N2O by Flavobacterium azooxidireducens sp. nov. isolated from Decomposing Leaf Litter of Phragmites australis (Cav.).</title>
        <authorList>
            <person name="Behrendt U."/>
            <person name="Spanner T."/>
            <person name="Augustin J."/>
            <person name="Horn M.A."/>
            <person name="Kolb S."/>
            <person name="Ulrich A."/>
        </authorList>
    </citation>
    <scope>NUCLEOTIDE SEQUENCE</scope>
    <source>
        <strain evidence="1">IGB 4-14</strain>
    </source>
</reference>